<organism evidence="12 13">
    <name type="scientific">Jeotgalibacillus proteolyticus</name>
    <dbReference type="NCBI Taxonomy" id="2082395"/>
    <lineage>
        <taxon>Bacteria</taxon>
        <taxon>Bacillati</taxon>
        <taxon>Bacillota</taxon>
        <taxon>Bacilli</taxon>
        <taxon>Bacillales</taxon>
        <taxon>Caryophanaceae</taxon>
        <taxon>Jeotgalibacillus</taxon>
    </lineage>
</organism>
<evidence type="ECO:0000256" key="9">
    <source>
        <dbReference type="RuleBase" id="RU003903"/>
    </source>
</evidence>
<proteinExistence type="inferred from homology"/>
<dbReference type="OrthoDB" id="9805754at2"/>
<dbReference type="RefSeq" id="WP_104056823.1">
    <property type="nucleotide sequence ID" value="NZ_PREZ01000002.1"/>
</dbReference>
<dbReference type="InterPro" id="IPR029036">
    <property type="entry name" value="P5CR_dimer"/>
</dbReference>
<dbReference type="SUPFAM" id="SSF51735">
    <property type="entry name" value="NAD(P)-binding Rossmann-fold domains"/>
    <property type="match status" value="1"/>
</dbReference>
<feature type="binding site" evidence="8">
    <location>
        <begin position="69"/>
        <end position="72"/>
    </location>
    <ligand>
        <name>NADP(+)</name>
        <dbReference type="ChEBI" id="CHEBI:58349"/>
    </ligand>
</feature>
<evidence type="ECO:0000313" key="13">
    <source>
        <dbReference type="Proteomes" id="UP000239047"/>
    </source>
</evidence>
<dbReference type="InterPro" id="IPR000304">
    <property type="entry name" value="Pyrroline-COOH_reductase"/>
</dbReference>
<keyword evidence="13" id="KW-1185">Reference proteome</keyword>
<dbReference type="Proteomes" id="UP000239047">
    <property type="component" value="Unassembled WGS sequence"/>
</dbReference>
<evidence type="ECO:0000313" key="12">
    <source>
        <dbReference type="EMBL" id="PPA71332.1"/>
    </source>
</evidence>
<dbReference type="NCBIfam" id="TIGR00112">
    <property type="entry name" value="proC"/>
    <property type="match status" value="1"/>
</dbReference>
<keyword evidence="6 9" id="KW-0028">Amino-acid biosynthesis</keyword>
<name>A0A2S5GE58_9BACL</name>
<keyword evidence="4 6" id="KW-0560">Oxidoreductase</keyword>
<evidence type="ECO:0000256" key="6">
    <source>
        <dbReference type="HAMAP-Rule" id="MF_01925"/>
    </source>
</evidence>
<dbReference type="EMBL" id="PREZ01000002">
    <property type="protein sequence ID" value="PPA71332.1"/>
    <property type="molecule type" value="Genomic_DNA"/>
</dbReference>
<comment type="catalytic activity">
    <reaction evidence="6 9">
        <text>L-proline + NADP(+) = (S)-1-pyrroline-5-carboxylate + NADPH + 2 H(+)</text>
        <dbReference type="Rhea" id="RHEA:14109"/>
        <dbReference type="ChEBI" id="CHEBI:15378"/>
        <dbReference type="ChEBI" id="CHEBI:17388"/>
        <dbReference type="ChEBI" id="CHEBI:57783"/>
        <dbReference type="ChEBI" id="CHEBI:58349"/>
        <dbReference type="ChEBI" id="CHEBI:60039"/>
        <dbReference type="EC" id="1.5.1.2"/>
    </reaction>
</comment>
<evidence type="ECO:0000256" key="7">
    <source>
        <dbReference type="NCBIfam" id="TIGR00112"/>
    </source>
</evidence>
<evidence type="ECO:0000256" key="3">
    <source>
        <dbReference type="ARBA" id="ARBA00022857"/>
    </source>
</evidence>
<evidence type="ECO:0000259" key="10">
    <source>
        <dbReference type="Pfam" id="PF03807"/>
    </source>
</evidence>
<dbReference type="PANTHER" id="PTHR11645:SF49">
    <property type="entry name" value="PYRROLINE-5-CARBOXYLATE REDUCTASE 1"/>
    <property type="match status" value="1"/>
</dbReference>
<dbReference type="PROSITE" id="PS00521">
    <property type="entry name" value="P5CR"/>
    <property type="match status" value="1"/>
</dbReference>
<evidence type="ECO:0000256" key="2">
    <source>
        <dbReference type="ARBA" id="ARBA00022650"/>
    </source>
</evidence>
<comment type="similarity">
    <text evidence="1 6 9">Belongs to the pyrroline-5-carboxylate reductase family.</text>
</comment>
<dbReference type="InterPro" id="IPR053790">
    <property type="entry name" value="P5CR-like_CS"/>
</dbReference>
<reference evidence="12 13" key="1">
    <citation type="submission" date="2018-02" db="EMBL/GenBank/DDBJ databases">
        <title>Jeotgalibacillus proteolyticum sp. nov. a protease producing bacterium isolated from ocean sediments of Laizhou Bay.</title>
        <authorList>
            <person name="Li Y."/>
        </authorList>
    </citation>
    <scope>NUCLEOTIDE SEQUENCE [LARGE SCALE GENOMIC DNA]</scope>
    <source>
        <strain evidence="12 13">22-7</strain>
    </source>
</reference>
<evidence type="ECO:0000256" key="1">
    <source>
        <dbReference type="ARBA" id="ARBA00005525"/>
    </source>
</evidence>
<dbReference type="Gene3D" id="3.40.50.720">
    <property type="entry name" value="NAD(P)-binding Rossmann-like Domain"/>
    <property type="match status" value="1"/>
</dbReference>
<dbReference type="HAMAP" id="MF_01925">
    <property type="entry name" value="P5C_reductase"/>
    <property type="match status" value="1"/>
</dbReference>
<dbReference type="Pfam" id="PF03807">
    <property type="entry name" value="F420_oxidored"/>
    <property type="match status" value="1"/>
</dbReference>
<comment type="function">
    <text evidence="5 6">Catalyzes the reduction of 1-pyrroline-5-carboxylate (PCA) to L-proline.</text>
</comment>
<keyword evidence="2 6" id="KW-0641">Proline biosynthesis</keyword>
<keyword evidence="3 6" id="KW-0521">NADP</keyword>
<dbReference type="UniPathway" id="UPA00098">
    <property type="reaction ID" value="UER00361"/>
</dbReference>
<evidence type="ECO:0000256" key="5">
    <source>
        <dbReference type="ARBA" id="ARBA00058118"/>
    </source>
</evidence>
<feature type="domain" description="Pyrroline-5-carboxylate reductase catalytic N-terminal" evidence="10">
    <location>
        <begin position="2"/>
        <end position="98"/>
    </location>
</feature>
<comment type="caution">
    <text evidence="12">The sequence shown here is derived from an EMBL/GenBank/DDBJ whole genome shotgun (WGS) entry which is preliminary data.</text>
</comment>
<feature type="binding site" evidence="8">
    <location>
        <begin position="6"/>
        <end position="11"/>
    </location>
    <ligand>
        <name>NADP(+)</name>
        <dbReference type="ChEBI" id="CHEBI:58349"/>
    </ligand>
</feature>
<dbReference type="PIRSF" id="PIRSF000193">
    <property type="entry name" value="Pyrrol-5-carb_rd"/>
    <property type="match status" value="1"/>
</dbReference>
<dbReference type="InterPro" id="IPR036291">
    <property type="entry name" value="NAD(P)-bd_dom_sf"/>
</dbReference>
<accession>A0A2S5GE58</accession>
<dbReference type="AlphaFoldDB" id="A0A2S5GE58"/>
<sequence>MKIVFIGAGSMAEAMIQGLVQAPLLKGGELWVTNRSDTSRLEGIKDLYNVQISYDLPSLFQGTEVIVLAMKPKDAKEALLSIQPYISEGQLIISVLAGLSIEFIEGKLRKGQPIARAMPNTSATIQQSATGVAFNDYVSDGQKNIALSVLEAIGTVTVVEENKLDLVTGLSGSGPAYIYYIVEAMEQAAVELGLPQAEAKPFILQTLAGASNMLLTTNKSPQSLRKAITSEGGTTEAGVKKLEQHHVKEAFKACIKEATEHSGRLRNQFEQFDNE</sequence>
<comment type="pathway">
    <text evidence="6 9">Amino-acid biosynthesis; L-proline biosynthesis; L-proline from L-glutamate 5-semialdehyde: step 1/1.</text>
</comment>
<keyword evidence="6" id="KW-0963">Cytoplasm</keyword>
<protein>
    <recommendedName>
        <fullName evidence="6 7">Pyrroline-5-carboxylate reductase</fullName>
        <shortName evidence="6">P5C reductase</shortName>
        <shortName evidence="6">P5CR</shortName>
        <ecNumber evidence="6 7">1.5.1.2</ecNumber>
    </recommendedName>
    <alternativeName>
        <fullName evidence="6">PCA reductase</fullName>
    </alternativeName>
</protein>
<dbReference type="InterPro" id="IPR008927">
    <property type="entry name" value="6-PGluconate_DH-like_C_sf"/>
</dbReference>
<dbReference type="InterPro" id="IPR028939">
    <property type="entry name" value="P5C_Rdtase_cat_N"/>
</dbReference>
<dbReference type="PANTHER" id="PTHR11645">
    <property type="entry name" value="PYRROLINE-5-CARBOXYLATE REDUCTASE"/>
    <property type="match status" value="1"/>
</dbReference>
<dbReference type="Pfam" id="PF14748">
    <property type="entry name" value="P5CR_dimer"/>
    <property type="match status" value="1"/>
</dbReference>
<dbReference type="GO" id="GO:0005737">
    <property type="term" value="C:cytoplasm"/>
    <property type="evidence" value="ECO:0007669"/>
    <property type="project" value="UniProtKB-SubCell"/>
</dbReference>
<evidence type="ECO:0000256" key="4">
    <source>
        <dbReference type="ARBA" id="ARBA00023002"/>
    </source>
</evidence>
<dbReference type="FunFam" id="1.10.3730.10:FF:000001">
    <property type="entry name" value="Pyrroline-5-carboxylate reductase"/>
    <property type="match status" value="1"/>
</dbReference>
<gene>
    <name evidence="6 12" type="primary">proC</name>
    <name evidence="12" type="ORF">C4B60_04510</name>
</gene>
<dbReference type="GO" id="GO:0004735">
    <property type="term" value="F:pyrroline-5-carboxylate reductase activity"/>
    <property type="evidence" value="ECO:0007669"/>
    <property type="project" value="UniProtKB-UniRule"/>
</dbReference>
<evidence type="ECO:0000259" key="11">
    <source>
        <dbReference type="Pfam" id="PF14748"/>
    </source>
</evidence>
<evidence type="ECO:0000256" key="8">
    <source>
        <dbReference type="PIRSR" id="PIRSR000193-1"/>
    </source>
</evidence>
<dbReference type="EC" id="1.5.1.2" evidence="6 7"/>
<feature type="domain" description="Pyrroline-5-carboxylate reductase dimerisation" evidence="11">
    <location>
        <begin position="161"/>
        <end position="263"/>
    </location>
</feature>
<dbReference type="GO" id="GO:0055129">
    <property type="term" value="P:L-proline biosynthetic process"/>
    <property type="evidence" value="ECO:0007669"/>
    <property type="project" value="UniProtKB-UniRule"/>
</dbReference>
<dbReference type="SUPFAM" id="SSF48179">
    <property type="entry name" value="6-phosphogluconate dehydrogenase C-terminal domain-like"/>
    <property type="match status" value="1"/>
</dbReference>
<comment type="catalytic activity">
    <reaction evidence="6">
        <text>L-proline + NAD(+) = (S)-1-pyrroline-5-carboxylate + NADH + 2 H(+)</text>
        <dbReference type="Rhea" id="RHEA:14105"/>
        <dbReference type="ChEBI" id="CHEBI:15378"/>
        <dbReference type="ChEBI" id="CHEBI:17388"/>
        <dbReference type="ChEBI" id="CHEBI:57540"/>
        <dbReference type="ChEBI" id="CHEBI:57945"/>
        <dbReference type="ChEBI" id="CHEBI:60039"/>
        <dbReference type="EC" id="1.5.1.2"/>
    </reaction>
</comment>
<comment type="subcellular location">
    <subcellularLocation>
        <location evidence="6">Cytoplasm</location>
    </subcellularLocation>
</comment>
<dbReference type="Gene3D" id="1.10.3730.10">
    <property type="entry name" value="ProC C-terminal domain-like"/>
    <property type="match status" value="1"/>
</dbReference>